<keyword evidence="2" id="KW-1185">Reference proteome</keyword>
<gene>
    <name evidence="1" type="ORF">PHYBOEH_008783</name>
</gene>
<reference evidence="1" key="1">
    <citation type="submission" date="2021-02" db="EMBL/GenBank/DDBJ databases">
        <authorList>
            <person name="Palmer J.M."/>
        </authorList>
    </citation>
    <scope>NUCLEOTIDE SEQUENCE</scope>
    <source>
        <strain evidence="1">SCRP23</strain>
    </source>
</reference>
<dbReference type="EMBL" id="JAGDFL010000525">
    <property type="protein sequence ID" value="KAG7386105.1"/>
    <property type="molecule type" value="Genomic_DNA"/>
</dbReference>
<evidence type="ECO:0000313" key="2">
    <source>
        <dbReference type="Proteomes" id="UP000693981"/>
    </source>
</evidence>
<proteinExistence type="predicted"/>
<accession>A0A8T1VXU9</accession>
<evidence type="ECO:0000313" key="1">
    <source>
        <dbReference type="EMBL" id="KAG7386105.1"/>
    </source>
</evidence>
<protein>
    <recommendedName>
        <fullName evidence="3">Bzip transcription factor</fullName>
    </recommendedName>
</protein>
<dbReference type="Proteomes" id="UP000693981">
    <property type="component" value="Unassembled WGS sequence"/>
</dbReference>
<dbReference type="OrthoDB" id="98485at2759"/>
<organism evidence="1 2">
    <name type="scientific">Phytophthora boehmeriae</name>
    <dbReference type="NCBI Taxonomy" id="109152"/>
    <lineage>
        <taxon>Eukaryota</taxon>
        <taxon>Sar</taxon>
        <taxon>Stramenopiles</taxon>
        <taxon>Oomycota</taxon>
        <taxon>Peronosporomycetes</taxon>
        <taxon>Peronosporales</taxon>
        <taxon>Peronosporaceae</taxon>
        <taxon>Phytophthora</taxon>
    </lineage>
</organism>
<name>A0A8T1VXU9_9STRA</name>
<comment type="caution">
    <text evidence="1">The sequence shown here is derived from an EMBL/GenBank/DDBJ whole genome shotgun (WGS) entry which is preliminary data.</text>
</comment>
<dbReference type="AlphaFoldDB" id="A0A8T1VXU9"/>
<evidence type="ECO:0008006" key="3">
    <source>
        <dbReference type="Google" id="ProtNLM"/>
    </source>
</evidence>
<sequence>MAPGFICNGNCGIEAMLKAVKTISYGFLDLDIRLVRLEGVADDVVTATATTTFTITEAALQHTFPHLVGETGDWSQLANKLLGQRIVTEGVTTFLWDVENERVIRMETKSDLMTPLVRILGGLDDASRVFQNALLTPEGYCSDSFAS</sequence>